<sequence>MIFKKKWKPILTDSLSYSKLRYGGLAEQPLSVTEPAVPEK</sequence>
<dbReference type="EMBL" id="LXQA010221426">
    <property type="protein sequence ID" value="MCI35226.1"/>
    <property type="molecule type" value="Genomic_DNA"/>
</dbReference>
<feature type="non-terminal residue" evidence="1">
    <location>
        <position position="40"/>
    </location>
</feature>
<name>A0A392RHC7_9FABA</name>
<accession>A0A392RHC7</accession>
<evidence type="ECO:0000313" key="1">
    <source>
        <dbReference type="EMBL" id="MCI35226.1"/>
    </source>
</evidence>
<evidence type="ECO:0000313" key="2">
    <source>
        <dbReference type="Proteomes" id="UP000265520"/>
    </source>
</evidence>
<protein>
    <submittedName>
        <fullName evidence="1">Uncharacterized protein</fullName>
    </submittedName>
</protein>
<reference evidence="1 2" key="1">
    <citation type="journal article" date="2018" name="Front. Plant Sci.">
        <title>Red Clover (Trifolium pratense) and Zigzag Clover (T. medium) - A Picture of Genomic Similarities and Differences.</title>
        <authorList>
            <person name="Dluhosova J."/>
            <person name="Istvanek J."/>
            <person name="Nedelnik J."/>
            <person name="Repkova J."/>
        </authorList>
    </citation>
    <scope>NUCLEOTIDE SEQUENCE [LARGE SCALE GENOMIC DNA]</scope>
    <source>
        <strain evidence="2">cv. 10/8</strain>
        <tissue evidence="1">Leaf</tissue>
    </source>
</reference>
<keyword evidence="2" id="KW-1185">Reference proteome</keyword>
<dbReference type="AlphaFoldDB" id="A0A392RHC7"/>
<comment type="caution">
    <text evidence="1">The sequence shown here is derived from an EMBL/GenBank/DDBJ whole genome shotgun (WGS) entry which is preliminary data.</text>
</comment>
<proteinExistence type="predicted"/>
<dbReference type="Proteomes" id="UP000265520">
    <property type="component" value="Unassembled WGS sequence"/>
</dbReference>
<organism evidence="1 2">
    <name type="scientific">Trifolium medium</name>
    <dbReference type="NCBI Taxonomy" id="97028"/>
    <lineage>
        <taxon>Eukaryota</taxon>
        <taxon>Viridiplantae</taxon>
        <taxon>Streptophyta</taxon>
        <taxon>Embryophyta</taxon>
        <taxon>Tracheophyta</taxon>
        <taxon>Spermatophyta</taxon>
        <taxon>Magnoliopsida</taxon>
        <taxon>eudicotyledons</taxon>
        <taxon>Gunneridae</taxon>
        <taxon>Pentapetalae</taxon>
        <taxon>rosids</taxon>
        <taxon>fabids</taxon>
        <taxon>Fabales</taxon>
        <taxon>Fabaceae</taxon>
        <taxon>Papilionoideae</taxon>
        <taxon>50 kb inversion clade</taxon>
        <taxon>NPAAA clade</taxon>
        <taxon>Hologalegina</taxon>
        <taxon>IRL clade</taxon>
        <taxon>Trifolieae</taxon>
        <taxon>Trifolium</taxon>
    </lineage>
</organism>